<dbReference type="InterPro" id="IPR058525">
    <property type="entry name" value="DUF8212"/>
</dbReference>
<protein>
    <recommendedName>
        <fullName evidence="1">DUF8212 domain-containing protein</fullName>
    </recommendedName>
</protein>
<keyword evidence="3" id="KW-1185">Reference proteome</keyword>
<reference evidence="2 3" key="1">
    <citation type="submission" date="2016-04" db="EMBL/GenBank/DDBJ databases">
        <title>A degradative enzymes factory behind the ericoid mycorrhizal symbiosis.</title>
        <authorList>
            <consortium name="DOE Joint Genome Institute"/>
            <person name="Martino E."/>
            <person name="Morin E."/>
            <person name="Grelet G."/>
            <person name="Kuo A."/>
            <person name="Kohler A."/>
            <person name="Daghino S."/>
            <person name="Barry K."/>
            <person name="Choi C."/>
            <person name="Cichocki N."/>
            <person name="Clum A."/>
            <person name="Copeland A."/>
            <person name="Hainaut M."/>
            <person name="Haridas S."/>
            <person name="Labutti K."/>
            <person name="Lindquist E."/>
            <person name="Lipzen A."/>
            <person name="Khouja H.-R."/>
            <person name="Murat C."/>
            <person name="Ohm R."/>
            <person name="Olson A."/>
            <person name="Spatafora J."/>
            <person name="Veneault-Fourrey C."/>
            <person name="Henrissat B."/>
            <person name="Grigoriev I."/>
            <person name="Martin F."/>
            <person name="Perotto S."/>
        </authorList>
    </citation>
    <scope>NUCLEOTIDE SEQUENCE [LARGE SCALE GENOMIC DNA]</scope>
    <source>
        <strain evidence="2 3">E</strain>
    </source>
</reference>
<evidence type="ECO:0000259" key="1">
    <source>
        <dbReference type="Pfam" id="PF26640"/>
    </source>
</evidence>
<gene>
    <name evidence="2" type="ORF">K444DRAFT_712588</name>
</gene>
<dbReference type="Pfam" id="PF26640">
    <property type="entry name" value="DUF8212"/>
    <property type="match status" value="1"/>
</dbReference>
<dbReference type="OrthoDB" id="4773000at2759"/>
<proteinExistence type="predicted"/>
<dbReference type="RefSeq" id="XP_024726521.1">
    <property type="nucleotide sequence ID" value="XM_024888281.1"/>
</dbReference>
<dbReference type="PANTHER" id="PTHR10622:SF10">
    <property type="entry name" value="HET DOMAIN-CONTAINING PROTEIN"/>
    <property type="match status" value="1"/>
</dbReference>
<name>A0A2J6SFT5_9HELO</name>
<sequence>CVSYTPRLSSYTSSSVTKFLLKPFYRTLGTKVKFLSRSCVLVAAKTRQDMTKYAGAVKWQFQMAFNMLGWIPAVSTSSAELSEAINSMYNWYRLSDVCYVYLPDVATNLGTKATEDAIRKSRWFTRGWTLQELIAPSGVIFFDSKWGDLGTKKSLETVITDITKINGEVLRDANNMGEFSVAQKMSWASERVTTRVEDIAYCLLGIFGVNMPTLYGEGDQAFGRLQEEIMKSTLDHSIFAWTETSYFGHGLLAPTPACFTNSGNIVQCKNTTASPFTSANKGINLHLRLKTFDKSILCLAVLDCYDAMVDDMKLLGIYLERQSEKSDVFRRIRGDKLGSMGRERVMLDALSYQSCCLSVHGLKESGSEVR</sequence>
<dbReference type="InParanoid" id="A0A2J6SFT5"/>
<dbReference type="STRING" id="1095630.A0A2J6SFT5"/>
<dbReference type="PANTHER" id="PTHR10622">
    <property type="entry name" value="HET DOMAIN-CONTAINING PROTEIN"/>
    <property type="match status" value="1"/>
</dbReference>
<organism evidence="2 3">
    <name type="scientific">Hyaloscypha bicolor E</name>
    <dbReference type="NCBI Taxonomy" id="1095630"/>
    <lineage>
        <taxon>Eukaryota</taxon>
        <taxon>Fungi</taxon>
        <taxon>Dikarya</taxon>
        <taxon>Ascomycota</taxon>
        <taxon>Pezizomycotina</taxon>
        <taxon>Leotiomycetes</taxon>
        <taxon>Helotiales</taxon>
        <taxon>Hyaloscyphaceae</taxon>
        <taxon>Hyaloscypha</taxon>
        <taxon>Hyaloscypha bicolor</taxon>
    </lineage>
</organism>
<dbReference type="AlphaFoldDB" id="A0A2J6SFT5"/>
<feature type="domain" description="DUF8212" evidence="1">
    <location>
        <begin position="220"/>
        <end position="269"/>
    </location>
</feature>
<accession>A0A2J6SFT5</accession>
<evidence type="ECO:0000313" key="2">
    <source>
        <dbReference type="EMBL" id="PMD49617.1"/>
    </source>
</evidence>
<dbReference type="GeneID" id="36596357"/>
<dbReference type="Proteomes" id="UP000235371">
    <property type="component" value="Unassembled WGS sequence"/>
</dbReference>
<feature type="non-terminal residue" evidence="2">
    <location>
        <position position="1"/>
    </location>
</feature>
<dbReference type="EMBL" id="KZ613920">
    <property type="protein sequence ID" value="PMD49617.1"/>
    <property type="molecule type" value="Genomic_DNA"/>
</dbReference>
<evidence type="ECO:0000313" key="3">
    <source>
        <dbReference type="Proteomes" id="UP000235371"/>
    </source>
</evidence>